<comment type="caution">
    <text evidence="2">The sequence shown here is derived from an EMBL/GenBank/DDBJ whole genome shotgun (WGS) entry which is preliminary data.</text>
</comment>
<accession>A0A8S0QLV1</accession>
<sequence>MKIKIKLIRTAEQATSAQVVASIDLLTEILLRFPIKSLIRFKLVSKDWHYFITNPKFCHLRNPNPNPALGLLLPFPNFRISPLFEYVPFSVQNPTNPPLRKLKFTKDSSRISILKSCNGLLLCSSLRALNHNLKYYVYNPTTKRFTTLPKPDQGTGIRKKICASRSQLMPISKKGCIGMVRCTGLVMGPLSLYFVIDEERLETLPMPPIPDGWEGRSNYYIGESCGHLNFIETFGPQIQFDVYEMKRDYSEWFVKYQVDLSPLVSAFPGMIRSYLNPTNWYYYALSIFCLIQGERYGDSFLVLQIPGKAIRYNLVHKTFEKLHDFEGAEVEDSLRFSWTNGFQHIESLCCV</sequence>
<evidence type="ECO:0000259" key="1">
    <source>
        <dbReference type="Pfam" id="PF00646"/>
    </source>
</evidence>
<dbReference type="PANTHER" id="PTHR35546:SF115">
    <property type="entry name" value="F-BOX DOMAIN-CONTAINING PROTEIN"/>
    <property type="match status" value="1"/>
</dbReference>
<evidence type="ECO:0000313" key="2">
    <source>
        <dbReference type="EMBL" id="CAA2968023.1"/>
    </source>
</evidence>
<dbReference type="InterPro" id="IPR001810">
    <property type="entry name" value="F-box_dom"/>
</dbReference>
<proteinExistence type="predicted"/>
<dbReference type="InterPro" id="IPR055290">
    <property type="entry name" value="At3g26010-like"/>
</dbReference>
<dbReference type="Gramene" id="OE9A002092T1">
    <property type="protein sequence ID" value="OE9A002092C1"/>
    <property type="gene ID" value="OE9A002092"/>
</dbReference>
<dbReference type="SUPFAM" id="SSF81383">
    <property type="entry name" value="F-box domain"/>
    <property type="match status" value="1"/>
</dbReference>
<reference evidence="2 3" key="1">
    <citation type="submission" date="2019-12" db="EMBL/GenBank/DDBJ databases">
        <authorList>
            <person name="Alioto T."/>
            <person name="Alioto T."/>
            <person name="Gomez Garrido J."/>
        </authorList>
    </citation>
    <scope>NUCLEOTIDE SEQUENCE [LARGE SCALE GENOMIC DNA]</scope>
</reference>
<dbReference type="InterPro" id="IPR036047">
    <property type="entry name" value="F-box-like_dom_sf"/>
</dbReference>
<dbReference type="PANTHER" id="PTHR35546">
    <property type="entry name" value="F-BOX PROTEIN INTERACTION DOMAIN PROTEIN-RELATED"/>
    <property type="match status" value="1"/>
</dbReference>
<feature type="domain" description="F-box" evidence="1">
    <location>
        <begin position="23"/>
        <end position="59"/>
    </location>
</feature>
<keyword evidence="3" id="KW-1185">Reference proteome</keyword>
<dbReference type="EMBL" id="CACTIH010001897">
    <property type="protein sequence ID" value="CAA2968023.1"/>
    <property type="molecule type" value="Genomic_DNA"/>
</dbReference>
<dbReference type="OrthoDB" id="605328at2759"/>
<dbReference type="Proteomes" id="UP000594638">
    <property type="component" value="Unassembled WGS sequence"/>
</dbReference>
<dbReference type="AlphaFoldDB" id="A0A8S0QLV1"/>
<evidence type="ECO:0000313" key="3">
    <source>
        <dbReference type="Proteomes" id="UP000594638"/>
    </source>
</evidence>
<gene>
    <name evidence="2" type="ORF">OLEA9_A002092</name>
</gene>
<protein>
    <submittedName>
        <fullName evidence="2">F-box At5g07610-like</fullName>
    </submittedName>
</protein>
<dbReference type="Pfam" id="PF00646">
    <property type="entry name" value="F-box"/>
    <property type="match status" value="1"/>
</dbReference>
<organism evidence="2 3">
    <name type="scientific">Olea europaea subsp. europaea</name>
    <dbReference type="NCBI Taxonomy" id="158383"/>
    <lineage>
        <taxon>Eukaryota</taxon>
        <taxon>Viridiplantae</taxon>
        <taxon>Streptophyta</taxon>
        <taxon>Embryophyta</taxon>
        <taxon>Tracheophyta</taxon>
        <taxon>Spermatophyta</taxon>
        <taxon>Magnoliopsida</taxon>
        <taxon>eudicotyledons</taxon>
        <taxon>Gunneridae</taxon>
        <taxon>Pentapetalae</taxon>
        <taxon>asterids</taxon>
        <taxon>lamiids</taxon>
        <taxon>Lamiales</taxon>
        <taxon>Oleaceae</taxon>
        <taxon>Oleeae</taxon>
        <taxon>Olea</taxon>
    </lineage>
</organism>
<name>A0A8S0QLV1_OLEEU</name>